<keyword evidence="3" id="KW-1185">Reference proteome</keyword>
<proteinExistence type="predicted"/>
<accession>A0ABW8TEW2</accession>
<evidence type="ECO:0000256" key="1">
    <source>
        <dbReference type="SAM" id="SignalP"/>
    </source>
</evidence>
<keyword evidence="1" id="KW-0732">Signal</keyword>
<protein>
    <submittedName>
        <fullName evidence="2">Stage II sporulation protein R</fullName>
    </submittedName>
</protein>
<dbReference type="RefSeq" id="WP_406787181.1">
    <property type="nucleotide sequence ID" value="NZ_JBJIAA010000006.1"/>
</dbReference>
<gene>
    <name evidence="2" type="primary">spoIIR</name>
    <name evidence="2" type="ORF">ACJDT4_08785</name>
</gene>
<dbReference type="InterPro" id="IPR014202">
    <property type="entry name" value="Spore_II_R"/>
</dbReference>
<reference evidence="2 3" key="1">
    <citation type="submission" date="2024-11" db="EMBL/GenBank/DDBJ databases">
        <authorList>
            <person name="Heng Y.C."/>
            <person name="Lim A.C.H."/>
            <person name="Lee J.K.Y."/>
            <person name="Kittelmann S."/>
        </authorList>
    </citation>
    <scope>NUCLEOTIDE SEQUENCE [LARGE SCALE GENOMIC DNA]</scope>
    <source>
        <strain evidence="2 3">WILCCON 0114</strain>
    </source>
</reference>
<dbReference type="Proteomes" id="UP001623592">
    <property type="component" value="Unassembled WGS sequence"/>
</dbReference>
<comment type="caution">
    <text evidence="2">The sequence shown here is derived from an EMBL/GenBank/DDBJ whole genome shotgun (WGS) entry which is preliminary data.</text>
</comment>
<dbReference type="NCBIfam" id="TIGR02837">
    <property type="entry name" value="spore_II_R"/>
    <property type="match status" value="1"/>
</dbReference>
<feature type="chain" id="PRO_5045420721" evidence="1">
    <location>
        <begin position="20"/>
        <end position="226"/>
    </location>
</feature>
<name>A0ABW8TEW2_9CLOT</name>
<evidence type="ECO:0000313" key="3">
    <source>
        <dbReference type="Proteomes" id="UP001623592"/>
    </source>
</evidence>
<evidence type="ECO:0000313" key="2">
    <source>
        <dbReference type="EMBL" id="MFL0250515.1"/>
    </source>
</evidence>
<feature type="signal peptide" evidence="1">
    <location>
        <begin position="1"/>
        <end position="19"/>
    </location>
</feature>
<sequence>MKKVFFMFLSFVLSFCILSEYFGTSIEVSAGTAEKYNDIQNDIAKKIIRFHVLANSDSDKDQELKIKVKDKVIGYMETKLKTCKSIGEARRILINNDANIKNIAQEVIRENHYNYGVKTELAQVKFPVKSYGDVVLPEGKYEAYRVLIGKAEGHNWWCVMFPPLCFTDITKGQVEEDKTLDEMKSVLTKKEFDTVNNSKKDSNIKVKFKILEEIKSIAKKIGADIN</sequence>
<dbReference type="EMBL" id="JBJIAA010000006">
    <property type="protein sequence ID" value="MFL0250515.1"/>
    <property type="molecule type" value="Genomic_DNA"/>
</dbReference>
<dbReference type="Pfam" id="PF09551">
    <property type="entry name" value="Spore_II_R"/>
    <property type="match status" value="1"/>
</dbReference>
<organism evidence="2 3">
    <name type="scientific">Clostridium neuense</name>
    <dbReference type="NCBI Taxonomy" id="1728934"/>
    <lineage>
        <taxon>Bacteria</taxon>
        <taxon>Bacillati</taxon>
        <taxon>Bacillota</taxon>
        <taxon>Clostridia</taxon>
        <taxon>Eubacteriales</taxon>
        <taxon>Clostridiaceae</taxon>
        <taxon>Clostridium</taxon>
    </lineage>
</organism>